<comment type="caution">
    <text evidence="7">The sequence shown here is derived from an EMBL/GenBank/DDBJ whole genome shotgun (WGS) entry which is preliminary data.</text>
</comment>
<dbReference type="Gene3D" id="1.10.1740.10">
    <property type="match status" value="1"/>
</dbReference>
<feature type="domain" description="RNA polymerase sigma-70 region 2" evidence="5">
    <location>
        <begin position="18"/>
        <end position="84"/>
    </location>
</feature>
<dbReference type="InterPro" id="IPR036388">
    <property type="entry name" value="WH-like_DNA-bd_sf"/>
</dbReference>
<dbReference type="SUPFAM" id="SSF88946">
    <property type="entry name" value="Sigma2 domain of RNA polymerase sigma factors"/>
    <property type="match status" value="1"/>
</dbReference>
<dbReference type="InterPro" id="IPR013249">
    <property type="entry name" value="RNA_pol_sigma70_r4_t2"/>
</dbReference>
<evidence type="ECO:0000259" key="6">
    <source>
        <dbReference type="Pfam" id="PF08281"/>
    </source>
</evidence>
<dbReference type="SUPFAM" id="SSF88659">
    <property type="entry name" value="Sigma3 and sigma4 domains of RNA polymerase sigma factors"/>
    <property type="match status" value="1"/>
</dbReference>
<gene>
    <name evidence="7" type="ORF">FZC78_01580</name>
</gene>
<evidence type="ECO:0000259" key="5">
    <source>
        <dbReference type="Pfam" id="PF04542"/>
    </source>
</evidence>
<comment type="similarity">
    <text evidence="1">Belongs to the sigma-70 factor family. ECF subfamily.</text>
</comment>
<dbReference type="InterPro" id="IPR013325">
    <property type="entry name" value="RNA_pol_sigma_r2"/>
</dbReference>
<evidence type="ECO:0000256" key="2">
    <source>
        <dbReference type="ARBA" id="ARBA00023015"/>
    </source>
</evidence>
<evidence type="ECO:0000256" key="3">
    <source>
        <dbReference type="ARBA" id="ARBA00023082"/>
    </source>
</evidence>
<dbReference type="Pfam" id="PF08281">
    <property type="entry name" value="Sigma70_r4_2"/>
    <property type="match status" value="1"/>
</dbReference>
<sequence>MKDKKGGALLNRPNIETLYRKHHQEVYKFLICFTGCKNEAEDLTQEVFLKLIKSGSNYNGSCTITTWIFSIAKHTAIDHYRKKKFYSIVKDSFFKNMSSLHSDPQHLIIHDENKHLIHQAILQLKPSYRAVIILRGINEFTISETAEILNCSISKVKVTYHRALKRMKDDIELSELKEVLKNA</sequence>
<dbReference type="GO" id="GO:0016987">
    <property type="term" value="F:sigma factor activity"/>
    <property type="evidence" value="ECO:0007669"/>
    <property type="project" value="UniProtKB-KW"/>
</dbReference>
<dbReference type="EMBL" id="VTEI01000001">
    <property type="protein sequence ID" value="TYS19747.1"/>
    <property type="molecule type" value="Genomic_DNA"/>
</dbReference>
<dbReference type="GO" id="GO:0006352">
    <property type="term" value="P:DNA-templated transcription initiation"/>
    <property type="evidence" value="ECO:0007669"/>
    <property type="project" value="InterPro"/>
</dbReference>
<dbReference type="InterPro" id="IPR013324">
    <property type="entry name" value="RNA_pol_sigma_r3/r4-like"/>
</dbReference>
<dbReference type="InterPro" id="IPR039425">
    <property type="entry name" value="RNA_pol_sigma-70-like"/>
</dbReference>
<evidence type="ECO:0000313" key="8">
    <source>
        <dbReference type="Proteomes" id="UP000322267"/>
    </source>
</evidence>
<protein>
    <submittedName>
        <fullName evidence="7">RNA polymerase sigma factor</fullName>
    </submittedName>
</protein>
<dbReference type="GO" id="GO:0003677">
    <property type="term" value="F:DNA binding"/>
    <property type="evidence" value="ECO:0007669"/>
    <property type="project" value="InterPro"/>
</dbReference>
<dbReference type="PANTHER" id="PTHR43133:SF60">
    <property type="entry name" value="RNA POLYMERASE SIGMA FACTOR SIGV"/>
    <property type="match status" value="1"/>
</dbReference>
<dbReference type="Pfam" id="PF04542">
    <property type="entry name" value="Sigma70_r2"/>
    <property type="match status" value="1"/>
</dbReference>
<keyword evidence="3" id="KW-0731">Sigma factor</keyword>
<dbReference type="OrthoDB" id="2470848at2"/>
<dbReference type="PANTHER" id="PTHR43133">
    <property type="entry name" value="RNA POLYMERASE ECF-TYPE SIGMA FACTO"/>
    <property type="match status" value="1"/>
</dbReference>
<proteinExistence type="inferred from homology"/>
<dbReference type="NCBIfam" id="TIGR02937">
    <property type="entry name" value="sigma70-ECF"/>
    <property type="match status" value="1"/>
</dbReference>
<accession>A0A5D4NZI9</accession>
<dbReference type="CDD" id="cd06171">
    <property type="entry name" value="Sigma70_r4"/>
    <property type="match status" value="1"/>
</dbReference>
<reference evidence="7 8" key="1">
    <citation type="submission" date="2019-08" db="EMBL/GenBank/DDBJ databases">
        <title>Bacillus genomes from the desert of Cuatro Cienegas, Coahuila.</title>
        <authorList>
            <person name="Olmedo-Alvarez G."/>
        </authorList>
    </citation>
    <scope>NUCLEOTIDE SEQUENCE [LARGE SCALE GENOMIC DNA]</scope>
    <source>
        <strain evidence="7 8">CH34_1T</strain>
    </source>
</reference>
<dbReference type="Proteomes" id="UP000322267">
    <property type="component" value="Unassembled WGS sequence"/>
</dbReference>
<evidence type="ECO:0000256" key="1">
    <source>
        <dbReference type="ARBA" id="ARBA00010641"/>
    </source>
</evidence>
<evidence type="ECO:0000313" key="7">
    <source>
        <dbReference type="EMBL" id="TYS19747.1"/>
    </source>
</evidence>
<dbReference type="InterPro" id="IPR007627">
    <property type="entry name" value="RNA_pol_sigma70_r2"/>
</dbReference>
<keyword evidence="4" id="KW-0804">Transcription</keyword>
<feature type="domain" description="RNA polymerase sigma factor 70 region 4 type 2" evidence="6">
    <location>
        <begin position="116"/>
        <end position="167"/>
    </location>
</feature>
<dbReference type="AlphaFoldDB" id="A0A5D4NZI9"/>
<organism evidence="7 8">
    <name type="scientific">Rossellomorea vietnamensis</name>
    <dbReference type="NCBI Taxonomy" id="218284"/>
    <lineage>
        <taxon>Bacteria</taxon>
        <taxon>Bacillati</taxon>
        <taxon>Bacillota</taxon>
        <taxon>Bacilli</taxon>
        <taxon>Bacillales</taxon>
        <taxon>Bacillaceae</taxon>
        <taxon>Rossellomorea</taxon>
    </lineage>
</organism>
<dbReference type="InterPro" id="IPR014284">
    <property type="entry name" value="RNA_pol_sigma-70_dom"/>
</dbReference>
<name>A0A5D4NZI9_9BACI</name>
<dbReference type="Gene3D" id="1.10.10.10">
    <property type="entry name" value="Winged helix-like DNA-binding domain superfamily/Winged helix DNA-binding domain"/>
    <property type="match status" value="1"/>
</dbReference>
<evidence type="ECO:0000256" key="4">
    <source>
        <dbReference type="ARBA" id="ARBA00023163"/>
    </source>
</evidence>
<keyword evidence="2" id="KW-0805">Transcription regulation</keyword>